<organism evidence="1 2">
    <name type="scientific">Coemansia furcata</name>
    <dbReference type="NCBI Taxonomy" id="417177"/>
    <lineage>
        <taxon>Eukaryota</taxon>
        <taxon>Fungi</taxon>
        <taxon>Fungi incertae sedis</taxon>
        <taxon>Zoopagomycota</taxon>
        <taxon>Kickxellomycotina</taxon>
        <taxon>Kickxellomycetes</taxon>
        <taxon>Kickxellales</taxon>
        <taxon>Kickxellaceae</taxon>
        <taxon>Coemansia</taxon>
    </lineage>
</organism>
<proteinExistence type="predicted"/>
<dbReference type="EMBL" id="JANBUP010002720">
    <property type="protein sequence ID" value="KAJ2799215.1"/>
    <property type="molecule type" value="Genomic_DNA"/>
</dbReference>
<gene>
    <name evidence="1" type="ORF">H4S07_005498</name>
</gene>
<dbReference type="Proteomes" id="UP001140096">
    <property type="component" value="Unassembled WGS sequence"/>
</dbReference>
<name>A0ACC1L1X5_9FUNG</name>
<protein>
    <submittedName>
        <fullName evidence="1">Uncharacterized protein</fullName>
    </submittedName>
</protein>
<keyword evidence="2" id="KW-1185">Reference proteome</keyword>
<evidence type="ECO:0000313" key="1">
    <source>
        <dbReference type="EMBL" id="KAJ2799215.1"/>
    </source>
</evidence>
<accession>A0ACC1L1X5</accession>
<feature type="non-terminal residue" evidence="1">
    <location>
        <position position="1"/>
    </location>
</feature>
<reference evidence="1" key="1">
    <citation type="submission" date="2022-07" db="EMBL/GenBank/DDBJ databases">
        <title>Phylogenomic reconstructions and comparative analyses of Kickxellomycotina fungi.</title>
        <authorList>
            <person name="Reynolds N.K."/>
            <person name="Stajich J.E."/>
            <person name="Barry K."/>
            <person name="Grigoriev I.V."/>
            <person name="Crous P."/>
            <person name="Smith M.E."/>
        </authorList>
    </citation>
    <scope>NUCLEOTIDE SEQUENCE</scope>
    <source>
        <strain evidence="1">CBS 102833</strain>
    </source>
</reference>
<evidence type="ECO:0000313" key="2">
    <source>
        <dbReference type="Proteomes" id="UP001140096"/>
    </source>
</evidence>
<comment type="caution">
    <text evidence="1">The sequence shown here is derived from an EMBL/GenBank/DDBJ whole genome shotgun (WGS) entry which is preliminary data.</text>
</comment>
<sequence>YIAQGVVTGVFNVIVNPVYMVIIWRYHDAYGIRNLMCFSCAMGVVFWGATLTWRLNRRWSNIFVSGYVVYIAQMVFVHSCYIVIPLMNSIRFSYAQRRIPSSLDQDIEQGSARYDPDDLFHTTNDSVKREFLDDMQHAERHREVTRFAALCFCMELVSFLDVFQAFKSCVYREMLASISQPLSSMRLVDSVDTGAISEPQSIANSASTQSTSHRLAGVRSINSKDLTAHSSELRAAASPRTSVVLGGRNLAQAIFNRDSLMAVLQSKRKAPSQPNKQGADAIPQTSANLQSLATGIAKTMAQAFPDQGIGGYTEFSESLREPLCALINTFILPESPLALNVTSNIVSAAHLYLGGGSITYSIVDQVAREAINSLYYNVYVRYHQLRG</sequence>